<dbReference type="PANTHER" id="PTHR33993">
    <property type="entry name" value="GLYOXALASE-RELATED"/>
    <property type="match status" value="1"/>
</dbReference>
<gene>
    <name evidence="2" type="ORF">ACJ72_01591</name>
</gene>
<name>A0A1B7P4U9_9EURO</name>
<keyword evidence="3" id="KW-1185">Reference proteome</keyword>
<dbReference type="PROSITE" id="PS51819">
    <property type="entry name" value="VOC"/>
    <property type="match status" value="1"/>
</dbReference>
<dbReference type="InterPro" id="IPR052164">
    <property type="entry name" value="Anthracycline_SecMetBiosynth"/>
</dbReference>
<dbReference type="SUPFAM" id="SSF54593">
    <property type="entry name" value="Glyoxalase/Bleomycin resistance protein/Dihydroxybiphenyl dioxygenase"/>
    <property type="match status" value="1"/>
</dbReference>
<sequence length="139" mass="15087">MSHEWNPPPFGAPCWLNVPATDIDRAKSFYTKVFNWKMQAAPNASEKDITIFTFPASEKSPSPFCGSIERVDTIMQTKDGNALKLYLMVEDDAKTVEDIIANGGAKLSGPTPEGSHGFITHCSDSEGNGIGIYASKKSD</sequence>
<dbReference type="AlphaFoldDB" id="A0A1B7P4U9"/>
<evidence type="ECO:0000313" key="3">
    <source>
        <dbReference type="Proteomes" id="UP000091918"/>
    </source>
</evidence>
<protein>
    <recommendedName>
        <fullName evidence="1">VOC domain-containing protein</fullName>
    </recommendedName>
</protein>
<feature type="domain" description="VOC" evidence="1">
    <location>
        <begin position="12"/>
        <end position="135"/>
    </location>
</feature>
<dbReference type="Proteomes" id="UP000091918">
    <property type="component" value="Unassembled WGS sequence"/>
</dbReference>
<dbReference type="InterPro" id="IPR004360">
    <property type="entry name" value="Glyas_Fos-R_dOase_dom"/>
</dbReference>
<dbReference type="InterPro" id="IPR037523">
    <property type="entry name" value="VOC_core"/>
</dbReference>
<dbReference type="STRING" id="1658172.A0A1B7P4U9"/>
<dbReference type="Gene3D" id="3.10.180.10">
    <property type="entry name" value="2,3-Dihydroxybiphenyl 1,2-Dioxygenase, domain 1"/>
    <property type="match status" value="1"/>
</dbReference>
<evidence type="ECO:0000313" key="2">
    <source>
        <dbReference type="EMBL" id="OAX84056.1"/>
    </source>
</evidence>
<proteinExistence type="predicted"/>
<organism evidence="2 3">
    <name type="scientific">Emergomyces africanus</name>
    <dbReference type="NCBI Taxonomy" id="1955775"/>
    <lineage>
        <taxon>Eukaryota</taxon>
        <taxon>Fungi</taxon>
        <taxon>Dikarya</taxon>
        <taxon>Ascomycota</taxon>
        <taxon>Pezizomycotina</taxon>
        <taxon>Eurotiomycetes</taxon>
        <taxon>Eurotiomycetidae</taxon>
        <taxon>Onygenales</taxon>
        <taxon>Ajellomycetaceae</taxon>
        <taxon>Emergomyces</taxon>
    </lineage>
</organism>
<dbReference type="InterPro" id="IPR029068">
    <property type="entry name" value="Glyas_Bleomycin-R_OHBP_Dase"/>
</dbReference>
<dbReference type="CDD" id="cd07247">
    <property type="entry name" value="SgaA_N_like"/>
    <property type="match status" value="1"/>
</dbReference>
<reference evidence="2 3" key="1">
    <citation type="submission" date="2015-07" db="EMBL/GenBank/DDBJ databases">
        <title>Emmonsia species relationships and genome sequence.</title>
        <authorList>
            <person name="Cuomo C.A."/>
            <person name="Schwartz I.S."/>
            <person name="Kenyon C."/>
            <person name="de Hoog G.S."/>
            <person name="Govender N.P."/>
            <person name="Botha A."/>
            <person name="Moreno L."/>
            <person name="de Vries M."/>
            <person name="Munoz J.F."/>
            <person name="Stielow J.B."/>
        </authorList>
    </citation>
    <scope>NUCLEOTIDE SEQUENCE [LARGE SCALE GENOMIC DNA]</scope>
    <source>
        <strain evidence="2 3">CBS 136260</strain>
    </source>
</reference>
<dbReference type="EMBL" id="LGUA01000109">
    <property type="protein sequence ID" value="OAX84056.1"/>
    <property type="molecule type" value="Genomic_DNA"/>
</dbReference>
<evidence type="ECO:0000259" key="1">
    <source>
        <dbReference type="PROSITE" id="PS51819"/>
    </source>
</evidence>
<comment type="caution">
    <text evidence="2">The sequence shown here is derived from an EMBL/GenBank/DDBJ whole genome shotgun (WGS) entry which is preliminary data.</text>
</comment>
<accession>A0A1B7P4U9</accession>
<dbReference type="OrthoDB" id="447346at2759"/>
<dbReference type="Pfam" id="PF00903">
    <property type="entry name" value="Glyoxalase"/>
    <property type="match status" value="1"/>
</dbReference>